<feature type="transmembrane region" description="Helical" evidence="7">
    <location>
        <begin position="181"/>
        <end position="201"/>
    </location>
</feature>
<feature type="transmembrane region" description="Helical" evidence="7">
    <location>
        <begin position="55"/>
        <end position="73"/>
    </location>
</feature>
<keyword evidence="3 7" id="KW-0812">Transmembrane</keyword>
<organism evidence="8 9">
    <name type="scientific">Cryptosporangium japonicum</name>
    <dbReference type="NCBI Taxonomy" id="80872"/>
    <lineage>
        <taxon>Bacteria</taxon>
        <taxon>Bacillati</taxon>
        <taxon>Actinomycetota</taxon>
        <taxon>Actinomycetes</taxon>
        <taxon>Cryptosporangiales</taxon>
        <taxon>Cryptosporangiaceae</taxon>
        <taxon>Cryptosporangium</taxon>
    </lineage>
</organism>
<sequence>MANSTDTATVAPAPPRARATTGRRGNTLLRHVLIATVVGVVVVIATYQIEPFRNYQLATIGAYLCVLPGLILLTGFTGQISLGHGALMAAGAYTVALTPDLPFLFSLLAGVLVATVLGAVIGVAAARLHGPYLAGATLAVAVSVPAVTTTFDGLFGGDAGLTFAVSPAPASLGAYFPFERWQAWITLLGAAVVMLLLANLVRSRFGRTLRAVRDDEVAASLAGIHVGRVRVLAFVLSAAGAGLGGGMFALLAQSVSPGAYGLTLSLNLMLAIVLGGLGGLRGAVWGAIVLVALQPLADWATSGLDADPALQQRLEGTLPLAIFGAALIVVMTTAPGGLDALVTRALRRLRGARRSDPAAR</sequence>
<evidence type="ECO:0000256" key="3">
    <source>
        <dbReference type="ARBA" id="ARBA00022692"/>
    </source>
</evidence>
<name>A0ABP3EGR0_9ACTN</name>
<dbReference type="PANTHER" id="PTHR30482:SF10">
    <property type="entry name" value="HIGH-AFFINITY BRANCHED-CHAIN AMINO ACID TRANSPORT PROTEIN BRAE"/>
    <property type="match status" value="1"/>
</dbReference>
<evidence type="ECO:0000256" key="6">
    <source>
        <dbReference type="SAM" id="MobiDB-lite"/>
    </source>
</evidence>
<feature type="transmembrane region" description="Helical" evidence="7">
    <location>
        <begin position="320"/>
        <end position="342"/>
    </location>
</feature>
<dbReference type="PANTHER" id="PTHR30482">
    <property type="entry name" value="HIGH-AFFINITY BRANCHED-CHAIN AMINO ACID TRANSPORT SYSTEM PERMEASE"/>
    <property type="match status" value="1"/>
</dbReference>
<dbReference type="Pfam" id="PF02653">
    <property type="entry name" value="BPD_transp_2"/>
    <property type="match status" value="1"/>
</dbReference>
<feature type="compositionally biased region" description="Low complexity" evidence="6">
    <location>
        <begin position="7"/>
        <end position="21"/>
    </location>
</feature>
<dbReference type="EMBL" id="BAAAGX010000020">
    <property type="protein sequence ID" value="GAA0259786.1"/>
    <property type="molecule type" value="Genomic_DNA"/>
</dbReference>
<comment type="subcellular location">
    <subcellularLocation>
        <location evidence="1">Cell membrane</location>
        <topology evidence="1">Multi-pass membrane protein</topology>
    </subcellularLocation>
</comment>
<proteinExistence type="predicted"/>
<gene>
    <name evidence="8" type="ORF">GCM10009539_51510</name>
</gene>
<evidence type="ECO:0000256" key="1">
    <source>
        <dbReference type="ARBA" id="ARBA00004651"/>
    </source>
</evidence>
<feature type="transmembrane region" description="Helical" evidence="7">
    <location>
        <begin position="132"/>
        <end position="151"/>
    </location>
</feature>
<keyword evidence="9" id="KW-1185">Reference proteome</keyword>
<comment type="caution">
    <text evidence="8">The sequence shown here is derived from an EMBL/GenBank/DDBJ whole genome shotgun (WGS) entry which is preliminary data.</text>
</comment>
<evidence type="ECO:0000256" key="7">
    <source>
        <dbReference type="SAM" id="Phobius"/>
    </source>
</evidence>
<evidence type="ECO:0000256" key="4">
    <source>
        <dbReference type="ARBA" id="ARBA00022989"/>
    </source>
</evidence>
<accession>A0ABP3EGR0</accession>
<dbReference type="Proteomes" id="UP001500967">
    <property type="component" value="Unassembled WGS sequence"/>
</dbReference>
<dbReference type="CDD" id="cd06581">
    <property type="entry name" value="TM_PBP1_LivM_like"/>
    <property type="match status" value="1"/>
</dbReference>
<evidence type="ECO:0000313" key="9">
    <source>
        <dbReference type="Proteomes" id="UP001500967"/>
    </source>
</evidence>
<feature type="transmembrane region" description="Helical" evidence="7">
    <location>
        <begin position="28"/>
        <end position="49"/>
    </location>
</feature>
<feature type="transmembrane region" description="Helical" evidence="7">
    <location>
        <begin position="284"/>
        <end position="300"/>
    </location>
</feature>
<keyword evidence="5 7" id="KW-0472">Membrane</keyword>
<keyword evidence="4 7" id="KW-1133">Transmembrane helix</keyword>
<feature type="transmembrane region" description="Helical" evidence="7">
    <location>
        <begin position="258"/>
        <end position="277"/>
    </location>
</feature>
<protein>
    <submittedName>
        <fullName evidence="8">Branched-chain amino acid ABC transporter permease</fullName>
    </submittedName>
</protein>
<keyword evidence="2" id="KW-1003">Cell membrane</keyword>
<dbReference type="RefSeq" id="WP_344651487.1">
    <property type="nucleotide sequence ID" value="NZ_BAAAGX010000020.1"/>
</dbReference>
<feature type="region of interest" description="Disordered" evidence="6">
    <location>
        <begin position="1"/>
        <end position="21"/>
    </location>
</feature>
<evidence type="ECO:0000256" key="2">
    <source>
        <dbReference type="ARBA" id="ARBA00022475"/>
    </source>
</evidence>
<dbReference type="InterPro" id="IPR001851">
    <property type="entry name" value="ABC_transp_permease"/>
</dbReference>
<evidence type="ECO:0000313" key="8">
    <source>
        <dbReference type="EMBL" id="GAA0259786.1"/>
    </source>
</evidence>
<reference evidence="9" key="1">
    <citation type="journal article" date="2019" name="Int. J. Syst. Evol. Microbiol.">
        <title>The Global Catalogue of Microorganisms (GCM) 10K type strain sequencing project: providing services to taxonomists for standard genome sequencing and annotation.</title>
        <authorList>
            <consortium name="The Broad Institute Genomics Platform"/>
            <consortium name="The Broad Institute Genome Sequencing Center for Infectious Disease"/>
            <person name="Wu L."/>
            <person name="Ma J."/>
        </authorList>
    </citation>
    <scope>NUCLEOTIDE SEQUENCE [LARGE SCALE GENOMIC DNA]</scope>
    <source>
        <strain evidence="9">JCM 10425</strain>
    </source>
</reference>
<feature type="transmembrane region" description="Helical" evidence="7">
    <location>
        <begin position="231"/>
        <end position="252"/>
    </location>
</feature>
<dbReference type="InterPro" id="IPR043428">
    <property type="entry name" value="LivM-like"/>
</dbReference>
<evidence type="ECO:0000256" key="5">
    <source>
        <dbReference type="ARBA" id="ARBA00023136"/>
    </source>
</evidence>
<feature type="transmembrane region" description="Helical" evidence="7">
    <location>
        <begin position="103"/>
        <end position="125"/>
    </location>
</feature>